<dbReference type="InterPro" id="IPR003593">
    <property type="entry name" value="AAA+_ATPase"/>
</dbReference>
<protein>
    <submittedName>
        <fullName evidence="5">Fe-S cluster assembly ATPase SufC</fullName>
    </submittedName>
</protein>
<accession>A0A1G2KVU4</accession>
<dbReference type="AlphaFoldDB" id="A0A1G2KVU4"/>
<dbReference type="GO" id="GO:0005524">
    <property type="term" value="F:ATP binding"/>
    <property type="evidence" value="ECO:0007669"/>
    <property type="project" value="UniProtKB-KW"/>
</dbReference>
<dbReference type="Pfam" id="PF00005">
    <property type="entry name" value="ABC_tran"/>
    <property type="match status" value="1"/>
</dbReference>
<evidence type="ECO:0000256" key="1">
    <source>
        <dbReference type="ARBA" id="ARBA00006216"/>
    </source>
</evidence>
<dbReference type="EMBL" id="MHQN01000021">
    <property type="protein sequence ID" value="OHA03304.1"/>
    <property type="molecule type" value="Genomic_DNA"/>
</dbReference>
<name>A0A1G2KVU4_9BACT</name>
<dbReference type="NCBIfam" id="TIGR01978">
    <property type="entry name" value="sufC"/>
    <property type="match status" value="1"/>
</dbReference>
<dbReference type="Gene3D" id="3.40.50.300">
    <property type="entry name" value="P-loop containing nucleotide triphosphate hydrolases"/>
    <property type="match status" value="1"/>
</dbReference>
<dbReference type="Proteomes" id="UP000177177">
    <property type="component" value="Unassembled WGS sequence"/>
</dbReference>
<organism evidence="5 6">
    <name type="scientific">Candidatus Sungbacteria bacterium RIFCSPHIGHO2_02_FULL_53_17</name>
    <dbReference type="NCBI Taxonomy" id="1802275"/>
    <lineage>
        <taxon>Bacteria</taxon>
        <taxon>Candidatus Sungiibacteriota</taxon>
    </lineage>
</organism>
<comment type="similarity">
    <text evidence="1">Belongs to the ABC transporter superfamily. Ycf16 family.</text>
</comment>
<dbReference type="InterPro" id="IPR010230">
    <property type="entry name" value="FeS-cluster_ATPase_SufC"/>
</dbReference>
<keyword evidence="2" id="KW-0547">Nucleotide-binding</keyword>
<dbReference type="PROSITE" id="PS50893">
    <property type="entry name" value="ABC_TRANSPORTER_2"/>
    <property type="match status" value="1"/>
</dbReference>
<dbReference type="InterPro" id="IPR027417">
    <property type="entry name" value="P-loop_NTPase"/>
</dbReference>
<proteinExistence type="inferred from homology"/>
<dbReference type="SMART" id="SM00382">
    <property type="entry name" value="AAA"/>
    <property type="match status" value="1"/>
</dbReference>
<dbReference type="InterPro" id="IPR003439">
    <property type="entry name" value="ABC_transporter-like_ATP-bd"/>
</dbReference>
<dbReference type="GO" id="GO:0016887">
    <property type="term" value="F:ATP hydrolysis activity"/>
    <property type="evidence" value="ECO:0007669"/>
    <property type="project" value="InterPro"/>
</dbReference>
<dbReference type="PANTHER" id="PTHR43204">
    <property type="entry name" value="ABC TRANSPORTER I FAMILY MEMBER 6, CHLOROPLASTIC"/>
    <property type="match status" value="1"/>
</dbReference>
<evidence type="ECO:0000313" key="5">
    <source>
        <dbReference type="EMBL" id="OHA03304.1"/>
    </source>
</evidence>
<evidence type="ECO:0000256" key="2">
    <source>
        <dbReference type="ARBA" id="ARBA00022741"/>
    </source>
</evidence>
<dbReference type="CDD" id="cd03217">
    <property type="entry name" value="ABC_FeS_Assembly"/>
    <property type="match status" value="1"/>
</dbReference>
<evidence type="ECO:0000259" key="4">
    <source>
        <dbReference type="PROSITE" id="PS50893"/>
    </source>
</evidence>
<sequence length="242" mass="25820">MLEIQNFSAHIGGKKILWDVSLAVAPGEVHFLMGPNGSGKTTLATALMGNPSVTHAGGRIMFHGEDITVALPEERAKKGLYLGFQYPVEVPGVGFQGFLRAVLAARGVALPSEADFRTELIAAGGGLGLAPALLDRNLNEGFSGGEKKRSELLQLSIMKPRLAVLDEFDSGLDVDGLRAAASALKSFVTPATALLLITHYGRMAEYLRPDRVHIMHAGTIVHSGGKEIVEHVEREGFENLLS</sequence>
<evidence type="ECO:0000256" key="3">
    <source>
        <dbReference type="ARBA" id="ARBA00022840"/>
    </source>
</evidence>
<reference evidence="5 6" key="1">
    <citation type="journal article" date="2016" name="Nat. Commun.">
        <title>Thousands of microbial genomes shed light on interconnected biogeochemical processes in an aquifer system.</title>
        <authorList>
            <person name="Anantharaman K."/>
            <person name="Brown C.T."/>
            <person name="Hug L.A."/>
            <person name="Sharon I."/>
            <person name="Castelle C.J."/>
            <person name="Probst A.J."/>
            <person name="Thomas B.C."/>
            <person name="Singh A."/>
            <person name="Wilkins M.J."/>
            <person name="Karaoz U."/>
            <person name="Brodie E.L."/>
            <person name="Williams K.H."/>
            <person name="Hubbard S.S."/>
            <person name="Banfield J.F."/>
        </authorList>
    </citation>
    <scope>NUCLEOTIDE SEQUENCE [LARGE SCALE GENOMIC DNA]</scope>
</reference>
<gene>
    <name evidence="5" type="ORF">A3C92_03330</name>
</gene>
<keyword evidence="3" id="KW-0067">ATP-binding</keyword>
<dbReference type="PANTHER" id="PTHR43204:SF1">
    <property type="entry name" value="ABC TRANSPORTER I FAMILY MEMBER 6, CHLOROPLASTIC"/>
    <property type="match status" value="1"/>
</dbReference>
<comment type="caution">
    <text evidence="5">The sequence shown here is derived from an EMBL/GenBank/DDBJ whole genome shotgun (WGS) entry which is preliminary data.</text>
</comment>
<feature type="domain" description="ABC transporter" evidence="4">
    <location>
        <begin position="2"/>
        <end position="242"/>
    </location>
</feature>
<evidence type="ECO:0000313" key="6">
    <source>
        <dbReference type="Proteomes" id="UP000177177"/>
    </source>
</evidence>
<dbReference type="SUPFAM" id="SSF52540">
    <property type="entry name" value="P-loop containing nucleoside triphosphate hydrolases"/>
    <property type="match status" value="1"/>
</dbReference>